<comment type="caution">
    <text evidence="1">The sequence shown here is derived from an EMBL/GenBank/DDBJ whole genome shotgun (WGS) entry which is preliminary data.</text>
</comment>
<feature type="non-terminal residue" evidence="1">
    <location>
        <position position="216"/>
    </location>
</feature>
<reference evidence="1" key="1">
    <citation type="submission" date="2021-06" db="EMBL/GenBank/DDBJ databases">
        <authorList>
            <person name="Kallberg Y."/>
            <person name="Tangrot J."/>
            <person name="Rosling A."/>
        </authorList>
    </citation>
    <scope>NUCLEOTIDE SEQUENCE</scope>
    <source>
        <strain evidence="1">MA461A</strain>
    </source>
</reference>
<evidence type="ECO:0000313" key="1">
    <source>
        <dbReference type="EMBL" id="CAG8795105.1"/>
    </source>
</evidence>
<dbReference type="Proteomes" id="UP000789920">
    <property type="component" value="Unassembled WGS sequence"/>
</dbReference>
<name>A0ACA9RIR4_9GLOM</name>
<dbReference type="EMBL" id="CAJVQC010055209">
    <property type="protein sequence ID" value="CAG8795105.1"/>
    <property type="molecule type" value="Genomic_DNA"/>
</dbReference>
<proteinExistence type="predicted"/>
<protein>
    <submittedName>
        <fullName evidence="1">27504_t:CDS:1</fullName>
    </submittedName>
</protein>
<organism evidence="1 2">
    <name type="scientific">Racocetra persica</name>
    <dbReference type="NCBI Taxonomy" id="160502"/>
    <lineage>
        <taxon>Eukaryota</taxon>
        <taxon>Fungi</taxon>
        <taxon>Fungi incertae sedis</taxon>
        <taxon>Mucoromycota</taxon>
        <taxon>Glomeromycotina</taxon>
        <taxon>Glomeromycetes</taxon>
        <taxon>Diversisporales</taxon>
        <taxon>Gigasporaceae</taxon>
        <taxon>Racocetra</taxon>
    </lineage>
</organism>
<gene>
    <name evidence="1" type="ORF">RPERSI_LOCUS19895</name>
</gene>
<sequence length="216" mass="24938">RSKYPEDNTFSLKQNNTTYTYTIISEGFYPPTSIVHYTAAFSRNGTKYKIPDNYLVQTRWGRGRFEDNGQKFVIESKDSSTKAANEYLQSMKTKHSRAFSMQVGTVFKNVIPKFYNPVDQPALQELRFNVQEKDYVVSFHKNREKNNQHTEAITKIIDQSPISRDACRKLAALQYELPRDHAILSTRKKINGEMSQQIPISILNITDIPLTFIATN</sequence>
<keyword evidence="2" id="KW-1185">Reference proteome</keyword>
<accession>A0ACA9RIR4</accession>
<feature type="non-terminal residue" evidence="1">
    <location>
        <position position="1"/>
    </location>
</feature>
<evidence type="ECO:0000313" key="2">
    <source>
        <dbReference type="Proteomes" id="UP000789920"/>
    </source>
</evidence>